<reference evidence="1" key="1">
    <citation type="submission" date="2023-08" db="EMBL/GenBank/DDBJ databases">
        <title>A de novo genome assembly of Solanum verrucosum Schlechtendal, a Mexican diploid species geographically isolated from the other diploid A-genome species in potato relatives.</title>
        <authorList>
            <person name="Hosaka K."/>
        </authorList>
    </citation>
    <scope>NUCLEOTIDE SEQUENCE</scope>
    <source>
        <tissue evidence="1">Young leaves</tissue>
    </source>
</reference>
<organism evidence="1 2">
    <name type="scientific">Solanum verrucosum</name>
    <dbReference type="NCBI Taxonomy" id="315347"/>
    <lineage>
        <taxon>Eukaryota</taxon>
        <taxon>Viridiplantae</taxon>
        <taxon>Streptophyta</taxon>
        <taxon>Embryophyta</taxon>
        <taxon>Tracheophyta</taxon>
        <taxon>Spermatophyta</taxon>
        <taxon>Magnoliopsida</taxon>
        <taxon>eudicotyledons</taxon>
        <taxon>Gunneridae</taxon>
        <taxon>Pentapetalae</taxon>
        <taxon>asterids</taxon>
        <taxon>lamiids</taxon>
        <taxon>Solanales</taxon>
        <taxon>Solanaceae</taxon>
        <taxon>Solanoideae</taxon>
        <taxon>Solaneae</taxon>
        <taxon>Solanum</taxon>
    </lineage>
</organism>
<protein>
    <submittedName>
        <fullName evidence="1">Uncharacterized protein</fullName>
    </submittedName>
</protein>
<dbReference type="Proteomes" id="UP001234989">
    <property type="component" value="Chromosome 1"/>
</dbReference>
<gene>
    <name evidence="1" type="ORF">MTR67_002262</name>
</gene>
<dbReference type="AlphaFoldDB" id="A0AAF0PQ71"/>
<evidence type="ECO:0000313" key="2">
    <source>
        <dbReference type="Proteomes" id="UP001234989"/>
    </source>
</evidence>
<dbReference type="EMBL" id="CP133612">
    <property type="protein sequence ID" value="WMV08877.1"/>
    <property type="molecule type" value="Genomic_DNA"/>
</dbReference>
<sequence length="61" mass="7097">MCLEGACQRRGLAPPRDKCLVRVADMSRTLLSRNLIFRNLWEHLRVANLFPDEICKNKTQV</sequence>
<name>A0AAF0PQ71_SOLVR</name>
<accession>A0AAF0PQ71</accession>
<proteinExistence type="predicted"/>
<keyword evidence="2" id="KW-1185">Reference proteome</keyword>
<evidence type="ECO:0000313" key="1">
    <source>
        <dbReference type="EMBL" id="WMV08877.1"/>
    </source>
</evidence>